<protein>
    <submittedName>
        <fullName evidence="1">Wall associated protein</fullName>
    </submittedName>
</protein>
<name>A0A160DS22_9GAMM</name>
<organism evidence="1 2">
    <name type="scientific">Dokdonella koreensis DS-123</name>
    <dbReference type="NCBI Taxonomy" id="1300342"/>
    <lineage>
        <taxon>Bacteria</taxon>
        <taxon>Pseudomonadati</taxon>
        <taxon>Pseudomonadota</taxon>
        <taxon>Gammaproteobacteria</taxon>
        <taxon>Lysobacterales</taxon>
        <taxon>Rhodanobacteraceae</taxon>
        <taxon>Dokdonella</taxon>
    </lineage>
</organism>
<evidence type="ECO:0000313" key="2">
    <source>
        <dbReference type="Proteomes" id="UP000076830"/>
    </source>
</evidence>
<dbReference type="InterPro" id="IPR006530">
    <property type="entry name" value="YD"/>
</dbReference>
<gene>
    <name evidence="1" type="ORF">I596_995</name>
</gene>
<dbReference type="Gene3D" id="2.180.10.10">
    <property type="entry name" value="RHS repeat-associated core"/>
    <property type="match status" value="1"/>
</dbReference>
<dbReference type="EMBL" id="CP015249">
    <property type="protein sequence ID" value="ANB17025.1"/>
    <property type="molecule type" value="Genomic_DNA"/>
</dbReference>
<accession>A0A160DS22</accession>
<dbReference type="NCBIfam" id="TIGR01643">
    <property type="entry name" value="YD_repeat_2x"/>
    <property type="match status" value="1"/>
</dbReference>
<dbReference type="STRING" id="1300342.I596_995"/>
<sequence length="1192" mass="130268">MLRRAVSAPPFLSIFKAALAAFRRYPPITLPMLGLVLLSSLAQAQPKETSIYDEQGKLLRGNESVSPLGPELFGDKVSLYTGSLEFVQTDVSIPGNSALPVAVGRRYRPTQSNEFNRHFGDWDLEVPHVHGVFATEGWLTTGSTSRRCSQFSAPPEVTMGLPGGGSEPISPVAYWQGSFVYLPGSGDEEILQRVAGNTQAPTDGSSYPLLTKSGGMIRCISIGLNPNDEGFELLTPDGTRYRFNHMIRRQTRALTGGGGTVNRGGLESAYPPIQVTGENGKLQRFDVWIVPTLVTDRYGNTVTYTWSGSQLMSISSTGAAGSPQDTRTLNFTYASGLVQSVTAQSGGSPSRTWQYQYSGSRLWKVHQPDSSYWEFTLAQFSNVPLATATDPSNCNAADLGTQGTYTGTVRHPSGATGLFALTRLEHGRSWVKWNCIIPPGSTEISGSWSAQPRQFSELSLTAKTISGAGLPGYTWAYAYNENIGAGDYCWDPVGAGGSSASPLCTASSATTKTVSVTDPRGYVTRYTYGIRSEVNEGQLLKTEIGVSGGTAARTVTIEYQPVSAPGGFGYSVPWPAPYGHSIQPRGNNYMAEQIIPEKRRLTLQQATTFEWAVQTYDHRARPLEIVRNRVLVANNSITEKTTYHDNTAKWILGQVAKVEARQSTLITPWQVPTENTYDPTTATLTQQKRFGQVHRNYGWHTDGTLAWSRDVLNHQTTYGNYKRGIPQQIDYANNDRITAQVNDTGEISQVTQRDTSNNFAEYTVAYGYDDVGRLNRITPPAGDATAWNPTTLTFASTDVTEHGLSGTHWKQTVSTGDTIKGFQKTITYFDALWRPVRIDRHGTDGGGTTLTTTQRLVRMAYDADGRTTFESYPKVPASSTDPLDVGTTTTYDALGRVVSTAAATETQLYPVGTITVAVTAVNYLGGFRKEVLDPNGNLTTTSYQVFDEPTEDAPTFIDDPEGDTTLERDIFGKVTKMSRGSTAAGVRRYVYDDQHRLCKRIDPESRATVFAYDGAGNLDWQASGLDLPLDSCDTAAVPPAAKIDHTYDVRNRLTLTTYGDGSPSVSRSWTPDNRPQGVASGNATWTYKYNRRRLLLEERLNVTGTGGTGGARSRSTTGIRPTAAWIGCATRAARRCNTPRTCSASRRRWARSRAPFCTTRTAAWRVSITATTSAMRPGRTRVDSHGRRWMGR</sequence>
<evidence type="ECO:0000313" key="1">
    <source>
        <dbReference type="EMBL" id="ANB17025.1"/>
    </source>
</evidence>
<proteinExistence type="predicted"/>
<dbReference type="AlphaFoldDB" id="A0A160DS22"/>
<reference evidence="1 2" key="1">
    <citation type="submission" date="2016-04" db="EMBL/GenBank/DDBJ databases">
        <title>Complete genome sequence of Dokdonella koreensis DS-123T.</title>
        <authorList>
            <person name="Kim J.F."/>
            <person name="Lee H."/>
            <person name="Kwak M.-J."/>
        </authorList>
    </citation>
    <scope>NUCLEOTIDE SEQUENCE [LARGE SCALE GENOMIC DNA]</scope>
    <source>
        <strain evidence="1 2">DS-123</strain>
    </source>
</reference>
<dbReference type="Proteomes" id="UP000076830">
    <property type="component" value="Chromosome"/>
</dbReference>
<keyword evidence="2" id="KW-1185">Reference proteome</keyword>
<dbReference type="KEGG" id="dko:I596_995"/>